<dbReference type="AlphaFoldDB" id="A0A6P6S7X0"/>
<keyword evidence="4" id="KW-0819">tRNA processing</keyword>
<sequence length="426" mass="47648">MQVHFQIRTWPLRRLHLLYFLLNPSQIRSSYIQGTLTSTAAMATKSGSSKRPMCPICSKPARICLCTRLKAPSLENSVAVTILQHSLEKKHPLNSTRIASLGLRNLTVVSVSDVNFEGRFVLDFSYPDSKTGSSHWDTNITDFGGKGNGKRKWDSVQWPIQCNGSEKGSHFVKLTERPEEKRTNLADSDEDFSKRNDFGCVTASNSESLITEYVSGPAFSPTEAVSGCSGDAVVAFTIEKYGAIASLCNQMQKQNKFDQLLASQIAGNDLGKGFSVVKFQRKQLHGIDEYEEFQEFEIKVPPGSVLLFPSERAVRIEAINFEVKNLIVLDGTWAKAKRMYSENPWLKLLPHLKLDLDELSLYSEVRHQPKTDCLSTIESIVYALKALGEDPEKLDGLLEVFKSMVGDQRQCKDERLSKISVKPSQS</sequence>
<dbReference type="SMART" id="SM01144">
    <property type="entry name" value="DTW"/>
    <property type="match status" value="1"/>
</dbReference>
<feature type="domain" description="DTW" evidence="7">
    <location>
        <begin position="50"/>
        <end position="413"/>
    </location>
</feature>
<comment type="catalytic activity">
    <reaction evidence="6">
        <text>a uridine in tRNA + S-adenosyl-L-methionine = a 3-[(3S)-3-amino-3-carboxypropyl]uridine in tRNA + S-methyl-5'-thioadenosine + H(+)</text>
        <dbReference type="Rhea" id="RHEA:62432"/>
        <dbReference type="Rhea" id="RHEA-COMP:13339"/>
        <dbReference type="Rhea" id="RHEA-COMP:16092"/>
        <dbReference type="ChEBI" id="CHEBI:15378"/>
        <dbReference type="ChEBI" id="CHEBI:17509"/>
        <dbReference type="ChEBI" id="CHEBI:59789"/>
        <dbReference type="ChEBI" id="CHEBI:65315"/>
        <dbReference type="ChEBI" id="CHEBI:82930"/>
        <dbReference type="EC" id="2.5.1.25"/>
    </reaction>
</comment>
<evidence type="ECO:0000313" key="8">
    <source>
        <dbReference type="Proteomes" id="UP001652660"/>
    </source>
</evidence>
<evidence type="ECO:0000313" key="9">
    <source>
        <dbReference type="RefSeq" id="XP_027062260.2"/>
    </source>
</evidence>
<dbReference type="PANTHER" id="PTHR21392">
    <property type="entry name" value="TRNA-URIDINE AMINOCARBOXYPROPYLTRANSFERASE 2"/>
    <property type="match status" value="1"/>
</dbReference>
<evidence type="ECO:0000259" key="7">
    <source>
        <dbReference type="SMART" id="SM01144"/>
    </source>
</evidence>
<keyword evidence="3" id="KW-0949">S-adenosyl-L-methionine</keyword>
<evidence type="ECO:0000256" key="5">
    <source>
        <dbReference type="ARBA" id="ARBA00034489"/>
    </source>
</evidence>
<dbReference type="Pfam" id="PF03942">
    <property type="entry name" value="DTW"/>
    <property type="match status" value="1"/>
</dbReference>
<dbReference type="EC" id="2.5.1.25" evidence="1"/>
<proteinExistence type="inferred from homology"/>
<keyword evidence="8" id="KW-1185">Reference proteome</keyword>
<dbReference type="OrthoDB" id="408541at2759"/>
<evidence type="ECO:0000256" key="3">
    <source>
        <dbReference type="ARBA" id="ARBA00022691"/>
    </source>
</evidence>
<reference evidence="9" key="2">
    <citation type="submission" date="2025-08" db="UniProtKB">
        <authorList>
            <consortium name="RefSeq"/>
        </authorList>
    </citation>
    <scope>IDENTIFICATION</scope>
    <source>
        <tissue evidence="9">Leaves</tissue>
    </source>
</reference>
<accession>A0A6P6S7X0</accession>
<dbReference type="Proteomes" id="UP001652660">
    <property type="component" value="Chromosome 5e"/>
</dbReference>
<organism evidence="8 9">
    <name type="scientific">Coffea arabica</name>
    <name type="common">Arabian coffee</name>
    <dbReference type="NCBI Taxonomy" id="13443"/>
    <lineage>
        <taxon>Eukaryota</taxon>
        <taxon>Viridiplantae</taxon>
        <taxon>Streptophyta</taxon>
        <taxon>Embryophyta</taxon>
        <taxon>Tracheophyta</taxon>
        <taxon>Spermatophyta</taxon>
        <taxon>Magnoliopsida</taxon>
        <taxon>eudicotyledons</taxon>
        <taxon>Gunneridae</taxon>
        <taxon>Pentapetalae</taxon>
        <taxon>asterids</taxon>
        <taxon>lamiids</taxon>
        <taxon>Gentianales</taxon>
        <taxon>Rubiaceae</taxon>
        <taxon>Ixoroideae</taxon>
        <taxon>Gardenieae complex</taxon>
        <taxon>Bertiereae - Coffeeae clade</taxon>
        <taxon>Coffeeae</taxon>
        <taxon>Coffea</taxon>
    </lineage>
</organism>
<comment type="similarity">
    <text evidence="5">Belongs to the TDD superfamily. DTWD2 family.</text>
</comment>
<dbReference type="InterPro" id="IPR005636">
    <property type="entry name" value="DTW"/>
</dbReference>
<dbReference type="RefSeq" id="XP_027062260.2">
    <property type="nucleotide sequence ID" value="XM_027206459.2"/>
</dbReference>
<name>A0A6P6S7X0_COFAR</name>
<evidence type="ECO:0000256" key="6">
    <source>
        <dbReference type="ARBA" id="ARBA00048718"/>
    </source>
</evidence>
<dbReference type="PANTHER" id="PTHR21392:SF0">
    <property type="entry name" value="TRNA-URIDINE AMINOCARBOXYPROPYLTRANSFERASE 2"/>
    <property type="match status" value="1"/>
</dbReference>
<dbReference type="InterPro" id="IPR039262">
    <property type="entry name" value="DTWD2/TAPT"/>
</dbReference>
<evidence type="ECO:0000256" key="4">
    <source>
        <dbReference type="ARBA" id="ARBA00022694"/>
    </source>
</evidence>
<evidence type="ECO:0000256" key="2">
    <source>
        <dbReference type="ARBA" id="ARBA00022679"/>
    </source>
</evidence>
<evidence type="ECO:0000256" key="1">
    <source>
        <dbReference type="ARBA" id="ARBA00012386"/>
    </source>
</evidence>
<dbReference type="GeneID" id="113688587"/>
<gene>
    <name evidence="9" type="primary">LOC113688587</name>
</gene>
<protein>
    <recommendedName>
        <fullName evidence="1">tRNA-uridine aminocarboxypropyltransferase</fullName>
        <ecNumber evidence="1">2.5.1.25</ecNumber>
    </recommendedName>
</protein>
<reference evidence="8" key="1">
    <citation type="journal article" date="2025" name="Foods">
        <title>Unveiling the Microbial Signatures of Arabica Coffee Cherries: Insights into Ripeness Specific Diversity, Functional Traits, and Implications for Quality and Safety.</title>
        <authorList>
            <consortium name="RefSeq"/>
            <person name="Tenea G.N."/>
            <person name="Cifuentes V."/>
            <person name="Reyes P."/>
            <person name="Cevallos-Vallejos M."/>
        </authorList>
    </citation>
    <scope>NUCLEOTIDE SEQUENCE [LARGE SCALE GENOMIC DNA]</scope>
</reference>
<keyword evidence="2" id="KW-0808">Transferase</keyword>